<dbReference type="AlphaFoldDB" id="A0A1R3G0M1"/>
<dbReference type="SUPFAM" id="SSF55681">
    <property type="entry name" value="Class II aaRS and biotin synthetases"/>
    <property type="match status" value="1"/>
</dbReference>
<protein>
    <submittedName>
        <fullName evidence="1">Histidine-tRNA ligase/ATP phosphoribosyltransferase regulatory subunit</fullName>
    </submittedName>
</protein>
<dbReference type="PANTHER" id="PTHR11476:SF7">
    <property type="entry name" value="HISTIDINE--TRNA LIGASE"/>
    <property type="match status" value="1"/>
</dbReference>
<dbReference type="OrthoDB" id="1906957at2759"/>
<organism evidence="1 2">
    <name type="scientific">Corchorus olitorius</name>
    <dbReference type="NCBI Taxonomy" id="93759"/>
    <lineage>
        <taxon>Eukaryota</taxon>
        <taxon>Viridiplantae</taxon>
        <taxon>Streptophyta</taxon>
        <taxon>Embryophyta</taxon>
        <taxon>Tracheophyta</taxon>
        <taxon>Spermatophyta</taxon>
        <taxon>Magnoliopsida</taxon>
        <taxon>eudicotyledons</taxon>
        <taxon>Gunneridae</taxon>
        <taxon>Pentapetalae</taxon>
        <taxon>rosids</taxon>
        <taxon>malvids</taxon>
        <taxon>Malvales</taxon>
        <taxon>Malvaceae</taxon>
        <taxon>Grewioideae</taxon>
        <taxon>Apeibeae</taxon>
        <taxon>Corchorus</taxon>
    </lineage>
</organism>
<dbReference type="STRING" id="93759.A0A1R3G0M1"/>
<keyword evidence="1" id="KW-0436">Ligase</keyword>
<dbReference type="PANTHER" id="PTHR11476">
    <property type="entry name" value="HISTIDYL-TRNA SYNTHETASE"/>
    <property type="match status" value="1"/>
</dbReference>
<dbReference type="GO" id="GO:0005829">
    <property type="term" value="C:cytosol"/>
    <property type="evidence" value="ECO:0007669"/>
    <property type="project" value="TreeGrafter"/>
</dbReference>
<dbReference type="InterPro" id="IPR045864">
    <property type="entry name" value="aa-tRNA-synth_II/BPL/LPL"/>
</dbReference>
<dbReference type="GO" id="GO:0006427">
    <property type="term" value="P:histidyl-tRNA aminoacylation"/>
    <property type="evidence" value="ECO:0007669"/>
    <property type="project" value="TreeGrafter"/>
</dbReference>
<reference evidence="2" key="1">
    <citation type="submission" date="2013-09" db="EMBL/GenBank/DDBJ databases">
        <title>Corchorus olitorius genome sequencing.</title>
        <authorList>
            <person name="Alam M."/>
            <person name="Haque M.S."/>
            <person name="Islam M.S."/>
            <person name="Emdad E.M."/>
            <person name="Islam M.M."/>
            <person name="Ahmed B."/>
            <person name="Halim A."/>
            <person name="Hossen Q.M.M."/>
            <person name="Hossain M.Z."/>
            <person name="Ahmed R."/>
            <person name="Khan M.M."/>
            <person name="Islam R."/>
            <person name="Rashid M.M."/>
            <person name="Khan S.A."/>
            <person name="Rahman M.S."/>
            <person name="Alam M."/>
            <person name="Yahiya A.S."/>
            <person name="Khan M.S."/>
            <person name="Azam M.S."/>
            <person name="Haque T."/>
            <person name="Lashkar M.Z.H."/>
            <person name="Akhand A.I."/>
            <person name="Morshed G."/>
            <person name="Roy S."/>
            <person name="Uddin K.S."/>
            <person name="Rabeya T."/>
            <person name="Hossain A.S."/>
            <person name="Chowdhury A."/>
            <person name="Snigdha A.R."/>
            <person name="Mortoza M.S."/>
            <person name="Matin S.A."/>
            <person name="Hoque S.M.E."/>
            <person name="Islam M.K."/>
            <person name="Roy D.K."/>
            <person name="Haider R."/>
            <person name="Moosa M.M."/>
            <person name="Elias S.M."/>
            <person name="Hasan A.M."/>
            <person name="Jahan S."/>
            <person name="Shafiuddin M."/>
            <person name="Mahmood N."/>
            <person name="Shommy N.S."/>
        </authorList>
    </citation>
    <scope>NUCLEOTIDE SEQUENCE [LARGE SCALE GENOMIC DNA]</scope>
    <source>
        <strain evidence="2">cv. O-4</strain>
    </source>
</reference>
<dbReference type="Proteomes" id="UP000187203">
    <property type="component" value="Unassembled WGS sequence"/>
</dbReference>
<sequence>MALVPGGSVYWPAMIHVGSIGAGGRYDNLIGNFGTKQVPTVGMSLGIERVLTIMEDKAQNQSHIQTPTSWVPPAGNTIKLNMDASFVSATGIAKIGVVLRDSNGQVLCLGFKQSTFI</sequence>
<evidence type="ECO:0000313" key="2">
    <source>
        <dbReference type="Proteomes" id="UP000187203"/>
    </source>
</evidence>
<keyword evidence="1" id="KW-0328">Glycosyltransferase</keyword>
<dbReference type="Gene3D" id="3.30.930.10">
    <property type="entry name" value="Bira Bifunctional Protein, Domain 2"/>
    <property type="match status" value="1"/>
</dbReference>
<dbReference type="GO" id="GO:0032543">
    <property type="term" value="P:mitochondrial translation"/>
    <property type="evidence" value="ECO:0007669"/>
    <property type="project" value="TreeGrafter"/>
</dbReference>
<dbReference type="GO" id="GO:0005739">
    <property type="term" value="C:mitochondrion"/>
    <property type="evidence" value="ECO:0007669"/>
    <property type="project" value="TreeGrafter"/>
</dbReference>
<accession>A0A1R3G0M1</accession>
<dbReference type="GO" id="GO:0003723">
    <property type="term" value="F:RNA binding"/>
    <property type="evidence" value="ECO:0007669"/>
    <property type="project" value="TreeGrafter"/>
</dbReference>
<keyword evidence="1" id="KW-0808">Transferase</keyword>
<comment type="caution">
    <text evidence="1">The sequence shown here is derived from an EMBL/GenBank/DDBJ whole genome shotgun (WGS) entry which is preliminary data.</text>
</comment>
<keyword evidence="2" id="KW-1185">Reference proteome</keyword>
<dbReference type="GO" id="GO:0004821">
    <property type="term" value="F:histidine-tRNA ligase activity"/>
    <property type="evidence" value="ECO:0007669"/>
    <property type="project" value="TreeGrafter"/>
</dbReference>
<dbReference type="EMBL" id="AWUE01024099">
    <property type="protein sequence ID" value="OMO51631.1"/>
    <property type="molecule type" value="Genomic_DNA"/>
</dbReference>
<evidence type="ECO:0000313" key="1">
    <source>
        <dbReference type="EMBL" id="OMO51631.1"/>
    </source>
</evidence>
<name>A0A1R3G0M1_9ROSI</name>
<proteinExistence type="predicted"/>
<gene>
    <name evidence="1" type="ORF">COLO4_37592</name>
</gene>
<dbReference type="GO" id="GO:0016757">
    <property type="term" value="F:glycosyltransferase activity"/>
    <property type="evidence" value="ECO:0007669"/>
    <property type="project" value="UniProtKB-KW"/>
</dbReference>